<keyword evidence="2" id="KW-1185">Reference proteome</keyword>
<dbReference type="Proteomes" id="UP000009062">
    <property type="component" value="Chromosome"/>
</dbReference>
<dbReference type="AlphaFoldDB" id="H6QCT6"/>
<dbReference type="KEGG" id="pog:Pogu_2105"/>
<name>H6QCT6_PYROT</name>
<accession>H6QCT6</accession>
<proteinExistence type="predicted"/>
<dbReference type="EMBL" id="CP003316">
    <property type="protein sequence ID" value="AFA40132.1"/>
    <property type="molecule type" value="Genomic_DNA"/>
</dbReference>
<reference evidence="1 2" key="1">
    <citation type="journal article" date="2012" name="Stand. Genomic Sci.">
        <title>Complete genome sequence of Pyrobaculum oguniense.</title>
        <authorList>
            <person name="Bernick D.L."/>
            <person name="Karplus K."/>
            <person name="Lui L.M."/>
            <person name="Coker J.K."/>
            <person name="Murphy J.N."/>
            <person name="Chan P.P."/>
            <person name="Cozen A.E."/>
            <person name="Lowe T.M."/>
        </authorList>
    </citation>
    <scope>NUCLEOTIDE SEQUENCE [LARGE SCALE GENOMIC DNA]</scope>
    <source>
        <strain evidence="1 2">TE7</strain>
    </source>
</reference>
<organism evidence="1 2">
    <name type="scientific">Pyrobaculum oguniense (strain DSM 13380 / JCM 10595 / TE7)</name>
    <dbReference type="NCBI Taxonomy" id="698757"/>
    <lineage>
        <taxon>Archaea</taxon>
        <taxon>Thermoproteota</taxon>
        <taxon>Thermoprotei</taxon>
        <taxon>Thermoproteales</taxon>
        <taxon>Thermoproteaceae</taxon>
        <taxon>Pyrobaculum</taxon>
    </lineage>
</organism>
<evidence type="ECO:0000313" key="1">
    <source>
        <dbReference type="EMBL" id="AFA40132.1"/>
    </source>
</evidence>
<dbReference type="HOGENOM" id="CLU_3227983_0_0_2"/>
<sequence length="43" mass="4691">MTVIVGNEVGCLKREGGAYVGWNSTLAVLPECYNVTYRPEPCT</sequence>
<evidence type="ECO:0000313" key="2">
    <source>
        <dbReference type="Proteomes" id="UP000009062"/>
    </source>
</evidence>
<protein>
    <submittedName>
        <fullName evidence="1">Uncharacterized protein</fullName>
    </submittedName>
</protein>
<gene>
    <name evidence="1" type="ordered locus">Pogu_2105</name>
</gene>